<dbReference type="GO" id="GO:0005615">
    <property type="term" value="C:extracellular space"/>
    <property type="evidence" value="ECO:0007669"/>
    <property type="project" value="TreeGrafter"/>
</dbReference>
<dbReference type="EMBL" id="CP003746">
    <property type="protein sequence ID" value="AFU98735.2"/>
    <property type="molecule type" value="Genomic_DNA"/>
</dbReference>
<sequence>MKPVRLLCLAACGLFSLSVQADKFAPLSQADLGLGEYRSHTGLPSANYWQQQVDYNIHAALTVEPKHRRVHIDGRAKVRYHNNSPQPLHSLLFLLDLNRLQPGAPSLKPVPQSDALGFHGLTVSHQNTPLGITINHTLMTVQLEQPLASGDSIELAMQWRAVLPDKVSSGTRAGVEWLADNSPIVIGAQWFPRAAAFTDASGWSDKPFLGQGEFSTEFGDYQVTLDVPANFIVAASGRPVVQPLNNLGAKQARKNRRAGIAKTRRTWTFDSPQPLRDFTFAASPAFQVLTKQDAQGRQLQALFPEEAAPLWQRFALPAADYTLQVFDHALAPLPYTHINLVNVAGHGMEYPGLATISTRPDRKKHSEQTPAWDALTKYDFIGTVIHELGHNYVPMVVNTLEREWAWLDEGWVSFIEYRAEHGWEGNFDVIYGEPRSVTAYMAGPDHQPVMTEADELQQKIANAYNKTAVNLNLLRYLVLGPETFDAALKDFYRHWQFKRPLPGDFFRAMETAAGRDLSWFWRSFFFNAASLDVEITGLQCGEKIMTLAPRNMPAAPALANNPALAPLAPYHTHTHPALADIYTDNAQAASQWIESTAPSTRQCQVQITKRGGAVAPVPVVIGLDSHRIRQFTVPALAWQQATTQADGSSYLQWPIALADNESISWLQLDPHSLLPDTQPANNAVEVTP</sequence>
<keyword evidence="1" id="KW-0732">Signal</keyword>
<accession>K4KKJ5</accession>
<dbReference type="KEGG" id="saga:M5M_07720"/>
<keyword evidence="4" id="KW-1185">Reference proteome</keyword>
<dbReference type="GO" id="GO:0042277">
    <property type="term" value="F:peptide binding"/>
    <property type="evidence" value="ECO:0007669"/>
    <property type="project" value="TreeGrafter"/>
</dbReference>
<organism evidence="3 4">
    <name type="scientific">Simiduia agarivorans (strain DSM 21679 / JCM 13881 / BCRC 17597 / SA1)</name>
    <dbReference type="NCBI Taxonomy" id="1117647"/>
    <lineage>
        <taxon>Bacteria</taxon>
        <taxon>Pseudomonadati</taxon>
        <taxon>Pseudomonadota</taxon>
        <taxon>Gammaproteobacteria</taxon>
        <taxon>Cellvibrionales</taxon>
        <taxon>Cellvibrionaceae</taxon>
        <taxon>Simiduia</taxon>
    </lineage>
</organism>
<dbReference type="SUPFAM" id="SSF55486">
    <property type="entry name" value="Metalloproteases ('zincins'), catalytic domain"/>
    <property type="match status" value="1"/>
</dbReference>
<dbReference type="PANTHER" id="PTHR11533">
    <property type="entry name" value="PROTEASE M1 ZINC METALLOPROTEASE"/>
    <property type="match status" value="1"/>
</dbReference>
<evidence type="ECO:0000256" key="1">
    <source>
        <dbReference type="SAM" id="SignalP"/>
    </source>
</evidence>
<dbReference type="InterPro" id="IPR027268">
    <property type="entry name" value="Peptidase_M4/M1_CTD_sf"/>
</dbReference>
<reference evidence="3 4" key="1">
    <citation type="journal article" date="2013" name="Genome Announc.">
        <title>Complete genome sequence of Simiduia agarivorans SA1(T), a marine bacterium able to degrade a variety of polysaccharides.</title>
        <authorList>
            <person name="Lin S.Y."/>
            <person name="Shieh W.Y."/>
            <person name="Chen J.S."/>
            <person name="Tang S.L."/>
        </authorList>
    </citation>
    <scope>NUCLEOTIDE SEQUENCE [LARGE SCALE GENOMIC DNA]</scope>
    <source>
        <strain evidence="4">DSM 21679 / JCM 13881 / BCRC 17597 / SA1</strain>
    </source>
</reference>
<keyword evidence="3" id="KW-0031">Aminopeptidase</keyword>
<dbReference type="GO" id="GO:0070006">
    <property type="term" value="F:metalloaminopeptidase activity"/>
    <property type="evidence" value="ECO:0007669"/>
    <property type="project" value="TreeGrafter"/>
</dbReference>
<evidence type="ECO:0000259" key="2">
    <source>
        <dbReference type="Pfam" id="PF01433"/>
    </source>
</evidence>
<dbReference type="OrthoDB" id="9814383at2"/>
<dbReference type="AlphaFoldDB" id="K4KKJ5"/>
<dbReference type="STRING" id="1117647.M5M_07720"/>
<feature type="chain" id="PRO_5003878393" evidence="1">
    <location>
        <begin position="22"/>
        <end position="688"/>
    </location>
</feature>
<keyword evidence="3" id="KW-0645">Protease</keyword>
<dbReference type="InterPro" id="IPR050344">
    <property type="entry name" value="Peptidase_M1_aminopeptidases"/>
</dbReference>
<proteinExistence type="predicted"/>
<evidence type="ECO:0000313" key="4">
    <source>
        <dbReference type="Proteomes" id="UP000000466"/>
    </source>
</evidence>
<evidence type="ECO:0000313" key="3">
    <source>
        <dbReference type="EMBL" id="AFU98735.2"/>
    </source>
</evidence>
<dbReference type="InterPro" id="IPR014782">
    <property type="entry name" value="Peptidase_M1_dom"/>
</dbReference>
<dbReference type="GO" id="GO:0016020">
    <property type="term" value="C:membrane"/>
    <property type="evidence" value="ECO:0007669"/>
    <property type="project" value="TreeGrafter"/>
</dbReference>
<dbReference type="Proteomes" id="UP000000466">
    <property type="component" value="Chromosome"/>
</dbReference>
<dbReference type="Gene3D" id="1.10.390.10">
    <property type="entry name" value="Neutral Protease Domain 2"/>
    <property type="match status" value="1"/>
</dbReference>
<gene>
    <name evidence="3" type="ordered locus">M5M_07720</name>
</gene>
<feature type="signal peptide" evidence="1">
    <location>
        <begin position="1"/>
        <end position="21"/>
    </location>
</feature>
<dbReference type="PANTHER" id="PTHR11533:SF174">
    <property type="entry name" value="PUROMYCIN-SENSITIVE AMINOPEPTIDASE-RELATED"/>
    <property type="match status" value="1"/>
</dbReference>
<dbReference type="GO" id="GO:0043171">
    <property type="term" value="P:peptide catabolic process"/>
    <property type="evidence" value="ECO:0007669"/>
    <property type="project" value="TreeGrafter"/>
</dbReference>
<keyword evidence="3" id="KW-0378">Hydrolase</keyword>
<dbReference type="RefSeq" id="WP_016389293.1">
    <property type="nucleotide sequence ID" value="NC_018868.3"/>
</dbReference>
<dbReference type="CDD" id="cd09604">
    <property type="entry name" value="M1_APN_like"/>
    <property type="match status" value="1"/>
</dbReference>
<dbReference type="GO" id="GO:0008270">
    <property type="term" value="F:zinc ion binding"/>
    <property type="evidence" value="ECO:0007669"/>
    <property type="project" value="InterPro"/>
</dbReference>
<dbReference type="eggNOG" id="COG0308">
    <property type="taxonomic scope" value="Bacteria"/>
</dbReference>
<dbReference type="GO" id="GO:0005737">
    <property type="term" value="C:cytoplasm"/>
    <property type="evidence" value="ECO:0007669"/>
    <property type="project" value="TreeGrafter"/>
</dbReference>
<dbReference type="HOGENOM" id="CLU_015077_0_0_6"/>
<protein>
    <submittedName>
        <fullName evidence="3">Aminopeptidase</fullName>
    </submittedName>
</protein>
<feature type="domain" description="Peptidase M1 membrane alanine aminopeptidase" evidence="2">
    <location>
        <begin position="346"/>
        <end position="524"/>
    </location>
</feature>
<name>K4KKJ5_SIMAS</name>
<dbReference type="Pfam" id="PF01433">
    <property type="entry name" value="Peptidase_M1"/>
    <property type="match status" value="1"/>
</dbReference>